<feature type="domain" description="Peptidase M16 C-terminal" evidence="4">
    <location>
        <begin position="221"/>
        <end position="394"/>
    </location>
</feature>
<gene>
    <name evidence="5" type="ORF">KDA27_17095</name>
</gene>
<dbReference type="PANTHER" id="PTHR11851">
    <property type="entry name" value="METALLOPROTEASE"/>
    <property type="match status" value="1"/>
</dbReference>
<dbReference type="InterPro" id="IPR001431">
    <property type="entry name" value="Pept_M16_Zn_BS"/>
</dbReference>
<evidence type="ECO:0000259" key="4">
    <source>
        <dbReference type="Pfam" id="PF05193"/>
    </source>
</evidence>
<dbReference type="Proteomes" id="UP000739538">
    <property type="component" value="Unassembled WGS sequence"/>
</dbReference>
<protein>
    <submittedName>
        <fullName evidence="5">Insulinase family protein</fullName>
    </submittedName>
</protein>
<feature type="domain" description="Peptidase M16 N-terminal" evidence="3">
    <location>
        <begin position="64"/>
        <end position="210"/>
    </location>
</feature>
<dbReference type="InterPro" id="IPR011249">
    <property type="entry name" value="Metalloenz_LuxS/M16"/>
</dbReference>
<dbReference type="PANTHER" id="PTHR11851:SF49">
    <property type="entry name" value="MITOCHONDRIAL-PROCESSING PEPTIDASE SUBUNIT ALPHA"/>
    <property type="match status" value="1"/>
</dbReference>
<proteinExistence type="inferred from homology"/>
<organism evidence="5 6">
    <name type="scientific">Eiseniibacteriota bacterium</name>
    <dbReference type="NCBI Taxonomy" id="2212470"/>
    <lineage>
        <taxon>Bacteria</taxon>
        <taxon>Candidatus Eiseniibacteriota</taxon>
    </lineage>
</organism>
<dbReference type="InterPro" id="IPR050361">
    <property type="entry name" value="MPP/UQCRC_Complex"/>
</dbReference>
<dbReference type="PROSITE" id="PS00143">
    <property type="entry name" value="INSULINASE"/>
    <property type="match status" value="1"/>
</dbReference>
<dbReference type="Gene3D" id="3.30.830.10">
    <property type="entry name" value="Metalloenzyme, LuxS/M16 peptidase-like"/>
    <property type="match status" value="4"/>
</dbReference>
<feature type="domain" description="Peptidase M16 N-terminal" evidence="3">
    <location>
        <begin position="521"/>
        <end position="632"/>
    </location>
</feature>
<dbReference type="GO" id="GO:0006508">
    <property type="term" value="P:proteolysis"/>
    <property type="evidence" value="ECO:0007669"/>
    <property type="project" value="InterPro"/>
</dbReference>
<comment type="similarity">
    <text evidence="1 2">Belongs to the peptidase M16 family.</text>
</comment>
<accession>A0A956NEK2</accession>
<dbReference type="SUPFAM" id="SSF63411">
    <property type="entry name" value="LuxS/MPP-like metallohydrolase"/>
    <property type="match status" value="4"/>
</dbReference>
<evidence type="ECO:0000256" key="1">
    <source>
        <dbReference type="ARBA" id="ARBA00007261"/>
    </source>
</evidence>
<dbReference type="InterPro" id="IPR007863">
    <property type="entry name" value="Peptidase_M16_C"/>
</dbReference>
<comment type="caution">
    <text evidence="5">The sequence shown here is derived from an EMBL/GenBank/DDBJ whole genome shotgun (WGS) entry which is preliminary data.</text>
</comment>
<dbReference type="AlphaFoldDB" id="A0A956NEK2"/>
<evidence type="ECO:0000313" key="5">
    <source>
        <dbReference type="EMBL" id="MCA9757524.1"/>
    </source>
</evidence>
<dbReference type="Pfam" id="PF05193">
    <property type="entry name" value="Peptidase_M16_C"/>
    <property type="match status" value="2"/>
</dbReference>
<reference evidence="5" key="2">
    <citation type="journal article" date="2021" name="Microbiome">
        <title>Successional dynamics and alternative stable states in a saline activated sludge microbial community over 9 years.</title>
        <authorList>
            <person name="Wang Y."/>
            <person name="Ye J."/>
            <person name="Ju F."/>
            <person name="Liu L."/>
            <person name="Boyd J.A."/>
            <person name="Deng Y."/>
            <person name="Parks D.H."/>
            <person name="Jiang X."/>
            <person name="Yin X."/>
            <person name="Woodcroft B.J."/>
            <person name="Tyson G.W."/>
            <person name="Hugenholtz P."/>
            <person name="Polz M.F."/>
            <person name="Zhang T."/>
        </authorList>
    </citation>
    <scope>NUCLEOTIDE SEQUENCE</scope>
    <source>
        <strain evidence="5">HKST-UBA02</strain>
    </source>
</reference>
<name>A0A956NEK2_UNCEI</name>
<evidence type="ECO:0000259" key="3">
    <source>
        <dbReference type="Pfam" id="PF00675"/>
    </source>
</evidence>
<evidence type="ECO:0000313" key="6">
    <source>
        <dbReference type="Proteomes" id="UP000739538"/>
    </source>
</evidence>
<reference evidence="5" key="1">
    <citation type="submission" date="2020-04" db="EMBL/GenBank/DDBJ databases">
        <authorList>
            <person name="Zhang T."/>
        </authorList>
    </citation>
    <scope>NUCLEOTIDE SEQUENCE</scope>
    <source>
        <strain evidence="5">HKST-UBA02</strain>
    </source>
</reference>
<dbReference type="Pfam" id="PF00675">
    <property type="entry name" value="Peptidase_M16"/>
    <property type="match status" value="2"/>
</dbReference>
<dbReference type="EMBL" id="JAGQHS010000103">
    <property type="protein sequence ID" value="MCA9757524.1"/>
    <property type="molecule type" value="Genomic_DNA"/>
</dbReference>
<evidence type="ECO:0000256" key="2">
    <source>
        <dbReference type="RuleBase" id="RU004447"/>
    </source>
</evidence>
<dbReference type="InterPro" id="IPR011765">
    <property type="entry name" value="Pept_M16_N"/>
</dbReference>
<dbReference type="GO" id="GO:0004222">
    <property type="term" value="F:metalloendopeptidase activity"/>
    <property type="evidence" value="ECO:0007669"/>
    <property type="project" value="InterPro"/>
</dbReference>
<feature type="domain" description="Peptidase M16 C-terminal" evidence="4">
    <location>
        <begin position="673"/>
        <end position="851"/>
    </location>
</feature>
<sequence length="940" mass="104142">MRTFTRVGIVSTAATLMAVPFLLPGTSGTGAALAASDGALPKGVEHVVSLQGIHEYKLANGLEVVLWPDPSKAQTTVNITYLVGSMHEGYGETGMAHLLEHMLFKGSTNHTNIPDELTAHGARPNGSTWFDRTNYFETFSATDENLEWALDLEADRMVNSFVRREDLDSEMSVVRNEFEIGENNPQSILEERVYSTAFLWHNYGNSTIGARSDIENVPIPNLRKFYETWYRPENAVLVVAGKFDQDKTLAMIADKFGKLENPSTPMPPVYTREPAQDGERRVSLKRVGEVQAVAVAYHMPSGAHPDFPALEVLGHVLGSEPSGRLHKSLVETGKATSVDGRADRFKDPALFFLSAEVPKDKDLQTVEDELIRSAESIADNPPTEEEVQRAVNALMRRFEQAQRNTSWAAVGLSEWAAMGDWRLSFLYKDRLGEVKPADVARVAETYLRASNRTVGQFHPTEAAERVEIPETPNLDEMLADYVGGEGLAMGEDFDPSPSNIESRVERTVLPNGMEALFLPKKTRGETVNLQLSLHFGTLENLSGKATVGGLTGSMLDRGTATRSRQEIRDELDKLQATMRVNGGATGAFANVEATRENFPKVLEILADVLRNPSFDGDEFRQMKEERRVRAEERKTDPRSQVWTTLSRHLDPYPESDPRYTRTPEEEIAALEPITTDDLAAFHKAFYGANHAELAVVGDFDSKEIEAQVAGLFGDWASSMPYEPIVTEFQDRPALVERIQIPDKESASMGAGLRVEMSDTDPQYPAATLGSFMLGGGFLNSRLATRIRQEEGLSYSVFGWYRAPWRGDDGRFGAFAMYAPQNDQRLMDAFQDEMRKAVEVPFTAEEVAEAKSGWLQQRQVSRANDRELAGQLTENAEADRTMKWAEEFEAKVAEVTPEEIAEVMARIIVPSQISIVRAGDFEKGATMTPDGKTSSSSSVAN</sequence>
<dbReference type="GO" id="GO:0046872">
    <property type="term" value="F:metal ion binding"/>
    <property type="evidence" value="ECO:0007669"/>
    <property type="project" value="InterPro"/>
</dbReference>